<dbReference type="InterPro" id="IPR046527">
    <property type="entry name" value="PIR2-like_helical"/>
</dbReference>
<organism evidence="5 6">
    <name type="scientific">Juglans regia</name>
    <name type="common">English walnut</name>
    <dbReference type="NCBI Taxonomy" id="51240"/>
    <lineage>
        <taxon>Eukaryota</taxon>
        <taxon>Viridiplantae</taxon>
        <taxon>Streptophyta</taxon>
        <taxon>Embryophyta</taxon>
        <taxon>Tracheophyta</taxon>
        <taxon>Spermatophyta</taxon>
        <taxon>Magnoliopsida</taxon>
        <taxon>eudicotyledons</taxon>
        <taxon>Gunneridae</taxon>
        <taxon>Pentapetalae</taxon>
        <taxon>rosids</taxon>
        <taxon>fabids</taxon>
        <taxon>Fagales</taxon>
        <taxon>Juglandaceae</taxon>
        <taxon>Juglans</taxon>
    </lineage>
</organism>
<dbReference type="CDD" id="cd23128">
    <property type="entry name" value="RING-HC_MIP1-like"/>
    <property type="match status" value="1"/>
</dbReference>
<evidence type="ECO:0000313" key="5">
    <source>
        <dbReference type="Proteomes" id="UP000235220"/>
    </source>
</evidence>
<reference evidence="6 7" key="1">
    <citation type="submission" date="2025-04" db="UniProtKB">
        <authorList>
            <consortium name="RefSeq"/>
        </authorList>
    </citation>
    <scope>IDENTIFICATION</scope>
    <source>
        <tissue evidence="6 7">Leaves</tissue>
    </source>
</reference>
<accession>A0A2I4GU73</accession>
<keyword evidence="2" id="KW-0175">Coiled coil</keyword>
<keyword evidence="1" id="KW-0862">Zinc</keyword>
<dbReference type="Pfam" id="PF13920">
    <property type="entry name" value="zf-C3HC4_3"/>
    <property type="match status" value="1"/>
</dbReference>
<dbReference type="RefSeq" id="XP_018847454.1">
    <property type="nucleotide sequence ID" value="XM_018991909.2"/>
</dbReference>
<evidence type="ECO:0000256" key="2">
    <source>
        <dbReference type="SAM" id="Coils"/>
    </source>
</evidence>
<keyword evidence="5" id="KW-1185">Reference proteome</keyword>
<dbReference type="PANTHER" id="PTHR46405:SF4">
    <property type="entry name" value="E3 UBIQUITIN-PROTEIN LIGASE RF298-RELATED"/>
    <property type="match status" value="1"/>
</dbReference>
<dbReference type="PROSITE" id="PS50089">
    <property type="entry name" value="ZF_RING_2"/>
    <property type="match status" value="1"/>
</dbReference>
<feature type="compositionally biased region" description="Polar residues" evidence="3">
    <location>
        <begin position="303"/>
        <end position="323"/>
    </location>
</feature>
<feature type="compositionally biased region" description="Polar residues" evidence="3">
    <location>
        <begin position="12"/>
        <end position="22"/>
    </location>
</feature>
<feature type="region of interest" description="Disordered" evidence="3">
    <location>
        <begin position="351"/>
        <end position="467"/>
    </location>
</feature>
<gene>
    <name evidence="6 7 8 9" type="primary">LOC109010938</name>
</gene>
<dbReference type="OrthoDB" id="774873at2759"/>
<dbReference type="InterPro" id="IPR046934">
    <property type="entry name" value="PIR2-like"/>
</dbReference>
<feature type="compositionally biased region" description="Polar residues" evidence="3">
    <location>
        <begin position="440"/>
        <end position="451"/>
    </location>
</feature>
<evidence type="ECO:0000313" key="9">
    <source>
        <dbReference type="RefSeq" id="XP_035551406.1"/>
    </source>
</evidence>
<protein>
    <submittedName>
        <fullName evidence="6 7">E3 ubiquitin-protein ligase RF298</fullName>
    </submittedName>
</protein>
<dbReference type="GeneID" id="109010938"/>
<dbReference type="Gene3D" id="3.30.40.10">
    <property type="entry name" value="Zinc/RING finger domain, C3HC4 (zinc finger)"/>
    <property type="match status" value="1"/>
</dbReference>
<name>A0A2I4GU73_JUGRE</name>
<evidence type="ECO:0000313" key="8">
    <source>
        <dbReference type="RefSeq" id="XP_035551405.1"/>
    </source>
</evidence>
<evidence type="ECO:0000256" key="3">
    <source>
        <dbReference type="SAM" id="MobiDB-lite"/>
    </source>
</evidence>
<evidence type="ECO:0000256" key="1">
    <source>
        <dbReference type="PROSITE-ProRule" id="PRU00175"/>
    </source>
</evidence>
<feature type="coiled-coil region" evidence="2">
    <location>
        <begin position="538"/>
        <end position="581"/>
    </location>
</feature>
<dbReference type="RefSeq" id="XP_018847455.1">
    <property type="nucleotide sequence ID" value="XM_018991910.2"/>
</dbReference>
<feature type="region of interest" description="Disordered" evidence="3">
    <location>
        <begin position="1"/>
        <end position="39"/>
    </location>
</feature>
<proteinExistence type="predicted"/>
<feature type="region of interest" description="Disordered" evidence="3">
    <location>
        <begin position="303"/>
        <end position="331"/>
    </location>
</feature>
<dbReference type="Pfam" id="PF20235">
    <property type="entry name" value="PIR2-like_helical"/>
    <property type="match status" value="1"/>
</dbReference>
<dbReference type="SUPFAM" id="SSF57850">
    <property type="entry name" value="RING/U-box"/>
    <property type="match status" value="1"/>
</dbReference>
<dbReference type="Proteomes" id="UP000235220">
    <property type="component" value="Chromosome 11"/>
</dbReference>
<dbReference type="InterPro" id="IPR013083">
    <property type="entry name" value="Znf_RING/FYVE/PHD"/>
</dbReference>
<evidence type="ECO:0000313" key="6">
    <source>
        <dbReference type="RefSeq" id="XP_018847454.1"/>
    </source>
</evidence>
<dbReference type="InterPro" id="IPR001841">
    <property type="entry name" value="Znf_RING"/>
</dbReference>
<dbReference type="RefSeq" id="XP_035551406.1">
    <property type="nucleotide sequence ID" value="XM_035695513.1"/>
</dbReference>
<feature type="region of interest" description="Disordered" evidence="3">
    <location>
        <begin position="60"/>
        <end position="83"/>
    </location>
</feature>
<sequence>MDEIPDGGSGSEQGPFSVSPTDKGSKYRRKLGDPSIGNSISMPQCLAEFLRYESPNISQSSPSEFALDSRLHHQPKGGPEQEAFGPDYWDDPIACQLEELLFSNLQVAFQCAIRRMAQLGYSEETARKLVSSGGFYQQGKDPVMNIVNDSLKDDFTERRNVNISRNDMFDNLKQLVEYTMLEIIGVVRDVRPSLSIGEVMWWLLICDLNVLQASALQVDPSSAFGCKDVSGEGSDHAISQFRSQRSETILPNPKQPNVWKPGAINPLPENLKFGSFPASPKPKDPCSLEGVTEAEESLVSLSCTEGKSSGPTGESVQITSPILTSDEKSKGRMRKELAALRQRFLHMERGDRTFGSRGGSRSGKHASSVGFVVEKRLKPPSELPVIQMKNASSKKSSEVQSEVPLADGSRPVNKSPSASPATENNSGLRIKDTISVLPTAETNLSLSSTSEMKSDPKPQISNSEGPKIPDYYAGIPYDKSLGKYLPQNEKDEMILKLVPRLQELQDELQGWTEWANQKVMQAAHRLCKDQHELKALRLEKGEVERNKIEKQMAEENTMKKLSELENALSSANERFEIANSATDKIEEENSVLRRELEAARFHALGSAASYREAVEREQMALKKAQSREGQKALLQEELEKEKHKGAELQQKLGKDKNLHRQIEARCKQERTTKEKLLAQAASIKQERERLEAKAKARDEVTRQKAESVMQENMEDIKKLENKLSEMKLKSESSMIAALRRGSDGSYGNIVPTTDSTGFQAMQQNRNPHVLNKAVNSRNRFGTGRLKQDRECAMCLSDDTSVVFLPCAHQVMCAKCNELLERQGMKDCAYCRTPIEWRINVRFAR</sequence>
<evidence type="ECO:0000313" key="7">
    <source>
        <dbReference type="RefSeq" id="XP_018847455.1"/>
    </source>
</evidence>
<feature type="compositionally biased region" description="Polar residues" evidence="3">
    <location>
        <begin position="412"/>
        <end position="427"/>
    </location>
</feature>
<keyword evidence="1" id="KW-0863">Zinc-finger</keyword>
<evidence type="ECO:0000259" key="4">
    <source>
        <dbReference type="PROSITE" id="PS50089"/>
    </source>
</evidence>
<dbReference type="RefSeq" id="XP_035551405.1">
    <property type="nucleotide sequence ID" value="XM_035695512.1"/>
</dbReference>
<feature type="domain" description="RING-type" evidence="4">
    <location>
        <begin position="791"/>
        <end position="831"/>
    </location>
</feature>
<feature type="coiled-coil region" evidence="2">
    <location>
        <begin position="607"/>
        <end position="729"/>
    </location>
</feature>
<keyword evidence="1" id="KW-0479">Metal-binding</keyword>
<dbReference type="KEGG" id="jre:109010938"/>
<dbReference type="PANTHER" id="PTHR46405">
    <property type="entry name" value="OS05G0141500 PROTEIN"/>
    <property type="match status" value="1"/>
</dbReference>
<dbReference type="Gramene" id="Jr11_13290_p1">
    <property type="protein sequence ID" value="cds.Jr11_13290_p1"/>
    <property type="gene ID" value="Jr11_13290"/>
</dbReference>
<dbReference type="GO" id="GO:0008270">
    <property type="term" value="F:zinc ion binding"/>
    <property type="evidence" value="ECO:0007669"/>
    <property type="project" value="UniProtKB-KW"/>
</dbReference>
<dbReference type="AlphaFoldDB" id="A0A2I4GU73"/>